<dbReference type="Proteomes" id="UP000887568">
    <property type="component" value="Unplaced"/>
</dbReference>
<organism evidence="7 8">
    <name type="scientific">Patiria miniata</name>
    <name type="common">Bat star</name>
    <name type="synonym">Asterina miniata</name>
    <dbReference type="NCBI Taxonomy" id="46514"/>
    <lineage>
        <taxon>Eukaryota</taxon>
        <taxon>Metazoa</taxon>
        <taxon>Echinodermata</taxon>
        <taxon>Eleutherozoa</taxon>
        <taxon>Asterozoa</taxon>
        <taxon>Asteroidea</taxon>
        <taxon>Valvatacea</taxon>
        <taxon>Valvatida</taxon>
        <taxon>Asterinidae</taxon>
        <taxon>Patiria</taxon>
    </lineage>
</organism>
<dbReference type="PANTHER" id="PTHR46472:SF1">
    <property type="entry name" value="NUCLEOREDOXIN"/>
    <property type="match status" value="1"/>
</dbReference>
<dbReference type="EC" id="1.8.1.8" evidence="1"/>
<dbReference type="InterPro" id="IPR012336">
    <property type="entry name" value="Thioredoxin-like_fold"/>
</dbReference>
<protein>
    <recommendedName>
        <fullName evidence="3">Nucleoredoxin</fullName>
        <ecNumber evidence="1">1.8.1.8</ecNumber>
    </recommendedName>
</protein>
<dbReference type="OMA" id="NWYSPCT"/>
<dbReference type="InterPro" id="IPR013766">
    <property type="entry name" value="Thioredoxin_domain"/>
</dbReference>
<evidence type="ECO:0000259" key="6">
    <source>
        <dbReference type="PROSITE" id="PS51352"/>
    </source>
</evidence>
<dbReference type="InterPro" id="IPR045870">
    <property type="entry name" value="TryX_NRX_thioredoxin_dom"/>
</dbReference>
<name>A0A914A663_PATMI</name>
<evidence type="ECO:0000256" key="5">
    <source>
        <dbReference type="ARBA" id="ARBA00047804"/>
    </source>
</evidence>
<dbReference type="RefSeq" id="XP_038059235.1">
    <property type="nucleotide sequence ID" value="XM_038203307.1"/>
</dbReference>
<evidence type="ECO:0000313" key="7">
    <source>
        <dbReference type="EnsemblMetazoa" id="XP_038059235.1"/>
    </source>
</evidence>
<dbReference type="GO" id="GO:0030178">
    <property type="term" value="P:negative regulation of Wnt signaling pathway"/>
    <property type="evidence" value="ECO:0007669"/>
    <property type="project" value="TreeGrafter"/>
</dbReference>
<evidence type="ECO:0000256" key="4">
    <source>
        <dbReference type="ARBA" id="ARBA00047388"/>
    </source>
</evidence>
<comment type="similarity">
    <text evidence="2">Belongs to the nucleoredoxin family.</text>
</comment>
<dbReference type="GeneID" id="119730423"/>
<evidence type="ECO:0000256" key="3">
    <source>
        <dbReference type="ARBA" id="ARBA00026178"/>
    </source>
</evidence>
<comment type="catalytic activity">
    <reaction evidence="4">
        <text>[protein]-dithiol + NAD(+) = [protein]-disulfide + NADH + H(+)</text>
        <dbReference type="Rhea" id="RHEA:18749"/>
        <dbReference type="Rhea" id="RHEA-COMP:10593"/>
        <dbReference type="Rhea" id="RHEA-COMP:10594"/>
        <dbReference type="ChEBI" id="CHEBI:15378"/>
        <dbReference type="ChEBI" id="CHEBI:29950"/>
        <dbReference type="ChEBI" id="CHEBI:50058"/>
        <dbReference type="ChEBI" id="CHEBI:57540"/>
        <dbReference type="ChEBI" id="CHEBI:57945"/>
        <dbReference type="EC" id="1.8.1.8"/>
    </reaction>
</comment>
<dbReference type="PROSITE" id="PS51352">
    <property type="entry name" value="THIOREDOXIN_2"/>
    <property type="match status" value="2"/>
</dbReference>
<evidence type="ECO:0000313" key="8">
    <source>
        <dbReference type="Proteomes" id="UP000887568"/>
    </source>
</evidence>
<dbReference type="Pfam" id="PF13905">
    <property type="entry name" value="Thioredoxin_8"/>
    <property type="match status" value="2"/>
</dbReference>
<dbReference type="OrthoDB" id="189920at2759"/>
<proteinExistence type="inferred from homology"/>
<dbReference type="GO" id="GO:0004791">
    <property type="term" value="F:thioredoxin-disulfide reductase (NADPH) activity"/>
    <property type="evidence" value="ECO:0007669"/>
    <property type="project" value="InterPro"/>
</dbReference>
<dbReference type="GO" id="GO:0005634">
    <property type="term" value="C:nucleus"/>
    <property type="evidence" value="ECO:0007669"/>
    <property type="project" value="TreeGrafter"/>
</dbReference>
<dbReference type="PANTHER" id="PTHR46472">
    <property type="entry name" value="NUCLEOREDOXIN"/>
    <property type="match status" value="1"/>
</dbReference>
<dbReference type="GO" id="GO:0031397">
    <property type="term" value="P:negative regulation of protein ubiquitination"/>
    <property type="evidence" value="ECO:0007669"/>
    <property type="project" value="TreeGrafter"/>
</dbReference>
<feature type="domain" description="Thioredoxin" evidence="6">
    <location>
        <begin position="144"/>
        <end position="334"/>
    </location>
</feature>
<dbReference type="AlphaFoldDB" id="A0A914A663"/>
<keyword evidence="8" id="KW-1185">Reference proteome</keyword>
<comment type="catalytic activity">
    <reaction evidence="5">
        <text>[protein]-dithiol + NADP(+) = [protein]-disulfide + NADPH + H(+)</text>
        <dbReference type="Rhea" id="RHEA:18753"/>
        <dbReference type="Rhea" id="RHEA-COMP:10593"/>
        <dbReference type="Rhea" id="RHEA-COMP:10594"/>
        <dbReference type="ChEBI" id="CHEBI:15378"/>
        <dbReference type="ChEBI" id="CHEBI:29950"/>
        <dbReference type="ChEBI" id="CHEBI:50058"/>
        <dbReference type="ChEBI" id="CHEBI:57783"/>
        <dbReference type="ChEBI" id="CHEBI:58349"/>
        <dbReference type="EC" id="1.8.1.8"/>
    </reaction>
</comment>
<evidence type="ECO:0000256" key="2">
    <source>
        <dbReference type="ARBA" id="ARBA00025782"/>
    </source>
</evidence>
<dbReference type="InterPro" id="IPR036249">
    <property type="entry name" value="Thioredoxin-like_sf"/>
</dbReference>
<sequence>MALVDLLGETVTKKDKSTVDVSSLSGEGKVMGLYFSAHWCPPCRGFTPKLAEWYKNFKATAKGANLEIVFVSSDSDETSFQEYFNEMPWLALEFSKRDLKAKLSQRFKVSGIPTLILLDAATGKVNEGDGRSVVMEDATGENFPWTPKPFEEIFTGPLINNKEEKKTTDDIKGKVVGLYFSAHWCGPCRGFTPKLVESYNKMKEAGKNLEIVFCSSDRDEASFMEYFKEMPWLALPFGDKRKQALSKKFDVQGIPTLVFLDESWNVITTNGRGAISKDPEGKDFPFYPKPVNMLSGDTASAINENTTLIWFAADSAGAAANKELLIPAAEGIISAAKAKGESPPMDFLVACEDEDEDDIIEGLTEFCKLEFSNVPFLCIIDVSSQSIYKDYDKKAYTSDELKALVTKYLDGQLEKQKLR</sequence>
<dbReference type="CDD" id="cd03009">
    <property type="entry name" value="TryX_like_TryX_NRX"/>
    <property type="match status" value="2"/>
</dbReference>
<dbReference type="EnsemblMetazoa" id="XM_038203307.1">
    <property type="protein sequence ID" value="XP_038059235.1"/>
    <property type="gene ID" value="LOC119730423"/>
</dbReference>
<evidence type="ECO:0000256" key="1">
    <source>
        <dbReference type="ARBA" id="ARBA00012612"/>
    </source>
</evidence>
<dbReference type="SUPFAM" id="SSF52833">
    <property type="entry name" value="Thioredoxin-like"/>
    <property type="match status" value="2"/>
</dbReference>
<feature type="domain" description="Thioredoxin" evidence="6">
    <location>
        <begin position="1"/>
        <end position="139"/>
    </location>
</feature>
<reference evidence="7" key="1">
    <citation type="submission" date="2022-11" db="UniProtKB">
        <authorList>
            <consortium name="EnsemblMetazoa"/>
        </authorList>
    </citation>
    <scope>IDENTIFICATION</scope>
</reference>
<dbReference type="Gene3D" id="3.40.30.10">
    <property type="entry name" value="Glutaredoxin"/>
    <property type="match status" value="2"/>
</dbReference>
<accession>A0A914A663</accession>